<dbReference type="Proteomes" id="UP001202248">
    <property type="component" value="Unassembled WGS sequence"/>
</dbReference>
<dbReference type="RefSeq" id="WP_240830925.1">
    <property type="nucleotide sequence ID" value="NZ_JAKWBL010000003.1"/>
</dbReference>
<protein>
    <submittedName>
        <fullName evidence="1">Uncharacterized protein</fullName>
    </submittedName>
</protein>
<evidence type="ECO:0000313" key="2">
    <source>
        <dbReference type="Proteomes" id="UP001202248"/>
    </source>
</evidence>
<name>A0ABS9SLI6_9BACT</name>
<reference evidence="1 2" key="1">
    <citation type="submission" date="2022-02" db="EMBL/GenBank/DDBJ databases">
        <authorList>
            <person name="Min J."/>
        </authorList>
    </citation>
    <scope>NUCLEOTIDE SEQUENCE [LARGE SCALE GENOMIC DNA]</scope>
    <source>
        <strain evidence="1 2">GR10-1</strain>
    </source>
</reference>
<comment type="caution">
    <text evidence="1">The sequence shown here is derived from an EMBL/GenBank/DDBJ whole genome shotgun (WGS) entry which is preliminary data.</text>
</comment>
<keyword evidence="2" id="KW-1185">Reference proteome</keyword>
<dbReference type="EMBL" id="JAKWBL010000003">
    <property type="protein sequence ID" value="MCH5599235.1"/>
    <property type="molecule type" value="Genomic_DNA"/>
</dbReference>
<organism evidence="1 2">
    <name type="scientific">Niabella ginsengisoli</name>
    <dbReference type="NCBI Taxonomy" id="522298"/>
    <lineage>
        <taxon>Bacteria</taxon>
        <taxon>Pseudomonadati</taxon>
        <taxon>Bacteroidota</taxon>
        <taxon>Chitinophagia</taxon>
        <taxon>Chitinophagales</taxon>
        <taxon>Chitinophagaceae</taxon>
        <taxon>Niabella</taxon>
    </lineage>
</organism>
<gene>
    <name evidence="1" type="ORF">MKP09_15630</name>
</gene>
<accession>A0ABS9SLI6</accession>
<sequence length="204" mass="22483">MNQKIKKGIPAHIRLVTIDHAASRKIFINNTDKVVELKPDLNMLAAINNEMDKGGGNSDAVSPEARLTKQIRTVMDTIVKKDPKLTTREVGKMLSIAKETGNSSTIVSTLLVASQAHYNIKDHEPSERHADEAIAKAEAEMEKGDASGYHSWKACMMLKGALLAAKRKWEAAIKAYEAMAAMALKFGDIFSQWKVTAFRDICIT</sequence>
<proteinExistence type="predicted"/>
<evidence type="ECO:0000313" key="1">
    <source>
        <dbReference type="EMBL" id="MCH5599235.1"/>
    </source>
</evidence>